<feature type="region of interest" description="Disordered" evidence="6">
    <location>
        <begin position="18"/>
        <end position="75"/>
    </location>
</feature>
<dbReference type="Ensembl" id="ENSCMIT00000024757.1">
    <property type="protein sequence ID" value="ENSCMIP00000024350.1"/>
    <property type="gene ID" value="ENSCMIG00000010803.1"/>
</dbReference>
<dbReference type="GO" id="GO:0015630">
    <property type="term" value="C:microtubule cytoskeleton"/>
    <property type="evidence" value="ECO:0007669"/>
    <property type="project" value="InterPro"/>
</dbReference>
<accession>A0A4W3IUL2</accession>
<evidence type="ECO:0000256" key="6">
    <source>
        <dbReference type="SAM" id="MobiDB-lite"/>
    </source>
</evidence>
<evidence type="ECO:0000313" key="8">
    <source>
        <dbReference type="Proteomes" id="UP000314986"/>
    </source>
</evidence>
<evidence type="ECO:0000256" key="4">
    <source>
        <dbReference type="ARBA" id="ARBA00023054"/>
    </source>
</evidence>
<gene>
    <name evidence="7" type="primary">map7d3</name>
</gene>
<dbReference type="GO" id="GO:0000226">
    <property type="term" value="P:microtubule cytoskeleton organization"/>
    <property type="evidence" value="ECO:0007669"/>
    <property type="project" value="InterPro"/>
</dbReference>
<evidence type="ECO:0008006" key="9">
    <source>
        <dbReference type="Google" id="ProtNLM"/>
    </source>
</evidence>
<feature type="compositionally biased region" description="Polar residues" evidence="6">
    <location>
        <begin position="189"/>
        <end position="198"/>
    </location>
</feature>
<reference evidence="8" key="1">
    <citation type="journal article" date="2006" name="Science">
        <title>Ancient noncoding elements conserved in the human genome.</title>
        <authorList>
            <person name="Venkatesh B."/>
            <person name="Kirkness E.F."/>
            <person name="Loh Y.H."/>
            <person name="Halpern A.L."/>
            <person name="Lee A.P."/>
            <person name="Johnson J."/>
            <person name="Dandona N."/>
            <person name="Viswanathan L.D."/>
            <person name="Tay A."/>
            <person name="Venter J.C."/>
            <person name="Strausberg R.L."/>
            <person name="Brenner S."/>
        </authorList>
    </citation>
    <scope>NUCLEOTIDE SEQUENCE [LARGE SCALE GENOMIC DNA]</scope>
</reference>
<feature type="compositionally biased region" description="Basic and acidic residues" evidence="6">
    <location>
        <begin position="57"/>
        <end position="75"/>
    </location>
</feature>
<dbReference type="InParanoid" id="A0A4W3IUL2"/>
<dbReference type="InterPro" id="IPR051483">
    <property type="entry name" value="MAP7_domain-containing"/>
</dbReference>
<dbReference type="OrthoDB" id="9950536at2759"/>
<dbReference type="AlphaFoldDB" id="A0A4W3IUL2"/>
<proteinExistence type="inferred from homology"/>
<evidence type="ECO:0000256" key="1">
    <source>
        <dbReference type="ARBA" id="ARBA00004245"/>
    </source>
</evidence>
<evidence type="ECO:0000256" key="5">
    <source>
        <dbReference type="ARBA" id="ARBA00023212"/>
    </source>
</evidence>
<feature type="compositionally biased region" description="Polar residues" evidence="6">
    <location>
        <begin position="340"/>
        <end position="357"/>
    </location>
</feature>
<sequence>MAEGATTLKGLRAQYVAAAQAQAEERRSQSVNSPTTEELPIIAKTPTKPVIDGSTLRTDERQRLAKERREEREKQIAARESQLLEKEKKARLQYEKQIEERQKKLEEQKQKEEQRRVAVEVKRKQKREEEKERYEAVIRRTLERSQRVEQRQKRWSWGGALSTENENSSGVENSLSPSLNLADCPPPSSEFQTSTTKDVSAIDKRSASTMNLVKQTEPVISKRLSSSSAVLIKSPERSSSSKKRSASLNRLGSKASQPPQSPQKVTQVEQPARRSQNNPQESNVISRLLTPTQSSLARSKSAAALSEGGRNSPASASSMNSPINPPNKPLRSRSIDRQKVTSAAQTGETKPIETTQKQVEEKRPSSPSSPATRTGRRRSPSPANLSKRPPSPSTTAAKRPSSPSTIKSNPKNRPPSPSTFKQRPPSPTNVQKPLLIQRLPLTPTGGNATKKKTEKEGKPKQKNEVTGQEHGAGQTPEKEPSVAQSTKTKDSEQKTGTTTAEEAAKILAEKRRFAREQKEREEQEKLQREEAEKLRKEELVKKAAEESIRRKEEEHKEEEERKVKEEENQRLAEDERIRREQEEQEHLAELQQQREEAEAKALEEAERQKLERERVMQQNHQERLERKKRIDEIMKRTRKGDLSESKLDEKSDSPGLEDENNEDEPENEDLDNDEGTNGIRAFQDDSQLECGFETMPTVLSTRPAVDDVTDLNGVDKPNNIVNSLDGDQPMDVSPMPKEESESECLHLNEAEQSVGLESQNGKSSTWIFEEFIELGVHSKTTKLTVAARDADDCNQNLIDAGGVPENRIIALEENGGVTSLTKPLEATSALL</sequence>
<dbReference type="Proteomes" id="UP000314986">
    <property type="component" value="Unassembled WGS sequence"/>
</dbReference>
<evidence type="ECO:0000313" key="7">
    <source>
        <dbReference type="Ensembl" id="ENSCMIP00000024350.1"/>
    </source>
</evidence>
<feature type="compositionally biased region" description="Basic and acidic residues" evidence="6">
    <location>
        <begin position="103"/>
        <end position="152"/>
    </location>
</feature>
<dbReference type="RefSeq" id="XP_007890873.1">
    <property type="nucleotide sequence ID" value="XM_007892682.2"/>
</dbReference>
<comment type="subcellular location">
    <subcellularLocation>
        <location evidence="1">Cytoplasm</location>
        <location evidence="1">Cytoskeleton</location>
    </subcellularLocation>
</comment>
<keyword evidence="8" id="KW-1185">Reference proteome</keyword>
<dbReference type="InterPro" id="IPR008604">
    <property type="entry name" value="MAP7_fam"/>
</dbReference>
<feature type="compositionally biased region" description="Acidic residues" evidence="6">
    <location>
        <begin position="655"/>
        <end position="674"/>
    </location>
</feature>
<protein>
    <recommendedName>
        <fullName evidence="9">MAP7 domain-containing protein 3</fullName>
    </recommendedName>
</protein>
<reference evidence="7" key="4">
    <citation type="submission" date="2025-08" db="UniProtKB">
        <authorList>
            <consortium name="Ensembl"/>
        </authorList>
    </citation>
    <scope>IDENTIFICATION</scope>
</reference>
<dbReference type="GeneID" id="103178112"/>
<dbReference type="Pfam" id="PF05672">
    <property type="entry name" value="MAP7"/>
    <property type="match status" value="1"/>
</dbReference>
<dbReference type="PANTHER" id="PTHR15073">
    <property type="entry name" value="MICROTUBULE-ASSOCIATED PROTEIN"/>
    <property type="match status" value="1"/>
</dbReference>
<dbReference type="CTD" id="79649"/>
<feature type="compositionally biased region" description="Basic and acidic residues" evidence="6">
    <location>
        <begin position="451"/>
        <end position="463"/>
    </location>
</feature>
<feature type="region of interest" description="Disordered" evidence="6">
    <location>
        <begin position="103"/>
        <end position="200"/>
    </location>
</feature>
<keyword evidence="4" id="KW-0175">Coiled coil</keyword>
<dbReference type="PANTHER" id="PTHR15073:SF5">
    <property type="entry name" value="MAP7 DOMAIN-CONTAINING PROTEIN 3"/>
    <property type="match status" value="1"/>
</dbReference>
<organism evidence="7 8">
    <name type="scientific">Callorhinchus milii</name>
    <name type="common">Ghost shark</name>
    <dbReference type="NCBI Taxonomy" id="7868"/>
    <lineage>
        <taxon>Eukaryota</taxon>
        <taxon>Metazoa</taxon>
        <taxon>Chordata</taxon>
        <taxon>Craniata</taxon>
        <taxon>Vertebrata</taxon>
        <taxon>Chondrichthyes</taxon>
        <taxon>Holocephali</taxon>
        <taxon>Chimaeriformes</taxon>
        <taxon>Callorhinchidae</taxon>
        <taxon>Callorhinchus</taxon>
    </lineage>
</organism>
<keyword evidence="5" id="KW-0206">Cytoskeleton</keyword>
<feature type="region of interest" description="Disordered" evidence="6">
    <location>
        <begin position="213"/>
        <end position="688"/>
    </location>
</feature>
<feature type="compositionally biased region" description="Low complexity" evidence="6">
    <location>
        <begin position="294"/>
        <end position="322"/>
    </location>
</feature>
<comment type="similarity">
    <text evidence="2">Belongs to the MAP7 family.</text>
</comment>
<feature type="compositionally biased region" description="Basic and acidic residues" evidence="6">
    <location>
        <begin position="502"/>
        <end position="652"/>
    </location>
</feature>
<feature type="compositionally biased region" description="Polar residues" evidence="6">
    <location>
        <begin position="162"/>
        <end position="179"/>
    </location>
</feature>
<feature type="compositionally biased region" description="Polar residues" evidence="6">
    <location>
        <begin position="393"/>
        <end position="406"/>
    </location>
</feature>
<reference evidence="7" key="5">
    <citation type="submission" date="2025-09" db="UniProtKB">
        <authorList>
            <consortium name="Ensembl"/>
        </authorList>
    </citation>
    <scope>IDENTIFICATION</scope>
</reference>
<name>A0A4W3IUL2_CALMI</name>
<reference evidence="8" key="3">
    <citation type="journal article" date="2014" name="Nature">
        <title>Elephant shark genome provides unique insights into gnathostome evolution.</title>
        <authorList>
            <consortium name="International Elephant Shark Genome Sequencing Consortium"/>
            <person name="Venkatesh B."/>
            <person name="Lee A.P."/>
            <person name="Ravi V."/>
            <person name="Maurya A.K."/>
            <person name="Lian M.M."/>
            <person name="Swann J.B."/>
            <person name="Ohta Y."/>
            <person name="Flajnik M.F."/>
            <person name="Sutoh Y."/>
            <person name="Kasahara M."/>
            <person name="Hoon S."/>
            <person name="Gangu V."/>
            <person name="Roy S.W."/>
            <person name="Irimia M."/>
            <person name="Korzh V."/>
            <person name="Kondrychyn I."/>
            <person name="Lim Z.W."/>
            <person name="Tay B.H."/>
            <person name="Tohari S."/>
            <person name="Kong K.W."/>
            <person name="Ho S."/>
            <person name="Lorente-Galdos B."/>
            <person name="Quilez J."/>
            <person name="Marques-Bonet T."/>
            <person name="Raney B.J."/>
            <person name="Ingham P.W."/>
            <person name="Tay A."/>
            <person name="Hillier L.W."/>
            <person name="Minx P."/>
            <person name="Boehm T."/>
            <person name="Wilson R.K."/>
            <person name="Brenner S."/>
            <person name="Warren W.C."/>
        </authorList>
    </citation>
    <scope>NUCLEOTIDE SEQUENCE [LARGE SCALE GENOMIC DNA]</scope>
</reference>
<dbReference type="STRING" id="7868.ENSCMIP00000024350"/>
<feature type="compositionally biased region" description="Polar residues" evidence="6">
    <location>
        <begin position="254"/>
        <end position="293"/>
    </location>
</feature>
<reference evidence="8" key="2">
    <citation type="journal article" date="2007" name="PLoS Biol.">
        <title>Survey sequencing and comparative analysis of the elephant shark (Callorhinchus milii) genome.</title>
        <authorList>
            <person name="Venkatesh B."/>
            <person name="Kirkness E.F."/>
            <person name="Loh Y.H."/>
            <person name="Halpern A.L."/>
            <person name="Lee A.P."/>
            <person name="Johnson J."/>
            <person name="Dandona N."/>
            <person name="Viswanathan L.D."/>
            <person name="Tay A."/>
            <person name="Venter J.C."/>
            <person name="Strausberg R.L."/>
            <person name="Brenner S."/>
        </authorList>
    </citation>
    <scope>NUCLEOTIDE SEQUENCE [LARGE SCALE GENOMIC DNA]</scope>
</reference>
<evidence type="ECO:0000256" key="2">
    <source>
        <dbReference type="ARBA" id="ARBA00007525"/>
    </source>
</evidence>
<evidence type="ECO:0000256" key="3">
    <source>
        <dbReference type="ARBA" id="ARBA00022490"/>
    </source>
</evidence>
<dbReference type="OMA" id="GTKKRDH"/>
<keyword evidence="3" id="KW-0963">Cytoplasm</keyword>
<dbReference type="GeneTree" id="ENSGT00940000159155"/>
<feature type="region of interest" description="Disordered" evidence="6">
    <location>
        <begin position="709"/>
        <end position="737"/>
    </location>
</feature>